<dbReference type="Gene3D" id="1.10.10.10">
    <property type="entry name" value="Winged helix-like DNA-binding domain superfamily/Winged helix DNA-binding domain"/>
    <property type="match status" value="1"/>
</dbReference>
<evidence type="ECO:0000256" key="1">
    <source>
        <dbReference type="ARBA" id="ARBA00022679"/>
    </source>
</evidence>
<gene>
    <name evidence="6" type="ORF">J4557_47460</name>
</gene>
<dbReference type="InterPro" id="IPR036388">
    <property type="entry name" value="WH-like_DNA-bd_sf"/>
</dbReference>
<name>A0ABS3RG10_9ACTN</name>
<evidence type="ECO:0000313" key="6">
    <source>
        <dbReference type="EMBL" id="MBO2445167.1"/>
    </source>
</evidence>
<keyword evidence="4" id="KW-0804">Transcription</keyword>
<dbReference type="SUPFAM" id="SSF52172">
    <property type="entry name" value="CheY-like"/>
    <property type="match status" value="1"/>
</dbReference>
<evidence type="ECO:0000256" key="2">
    <source>
        <dbReference type="ARBA" id="ARBA00022777"/>
    </source>
</evidence>
<evidence type="ECO:0000259" key="5">
    <source>
        <dbReference type="PROSITE" id="PS50921"/>
    </source>
</evidence>
<dbReference type="SUPFAM" id="SSF55781">
    <property type="entry name" value="GAF domain-like"/>
    <property type="match status" value="1"/>
</dbReference>
<protein>
    <submittedName>
        <fullName evidence="6">GAF and ANTAR domain-containing protein</fullName>
    </submittedName>
</protein>
<dbReference type="InterPro" id="IPR029016">
    <property type="entry name" value="GAF-like_dom_sf"/>
</dbReference>
<dbReference type="RefSeq" id="WP_208274280.1">
    <property type="nucleotide sequence ID" value="NZ_BAAAGM010000076.1"/>
</dbReference>
<evidence type="ECO:0000313" key="7">
    <source>
        <dbReference type="Proteomes" id="UP000666915"/>
    </source>
</evidence>
<keyword evidence="1" id="KW-0808">Transferase</keyword>
<dbReference type="InterPro" id="IPR011006">
    <property type="entry name" value="CheY-like_superfamily"/>
</dbReference>
<evidence type="ECO:0000256" key="3">
    <source>
        <dbReference type="ARBA" id="ARBA00023015"/>
    </source>
</evidence>
<dbReference type="SMART" id="SM01012">
    <property type="entry name" value="ANTAR"/>
    <property type="match status" value="1"/>
</dbReference>
<sequence>MPPQERLAEVFVELADTLVLDFDLIEFLHRLAERCVELLDVEAVGILLTDQADDLQVVAASAEQTRLLELFQLQSRQGPCLDCFATGRSVKVTDLAAETARWPVFAPAALDAGYVGVLALPMRLRERVIGAMNLFTASTVGLDAEEGITETLGQAMADIATIGILGERAAREYQLLSQQLQVALTSRVIIEQAKGMLAERNQISVDRAFTDLRALARSTNRKLADLAQAVIDDDTAVVDSLRPPPGPGHA</sequence>
<dbReference type="Gene3D" id="3.30.450.40">
    <property type="match status" value="1"/>
</dbReference>
<accession>A0ABS3RG10</accession>
<dbReference type="InterPro" id="IPR012074">
    <property type="entry name" value="GAF_ANTAR"/>
</dbReference>
<dbReference type="PIRSF" id="PIRSF036625">
    <property type="entry name" value="GAF_ANTAR"/>
    <property type="match status" value="1"/>
</dbReference>
<keyword evidence="2" id="KW-0418">Kinase</keyword>
<feature type="domain" description="ANTAR" evidence="5">
    <location>
        <begin position="170"/>
        <end position="231"/>
    </location>
</feature>
<dbReference type="PROSITE" id="PS50921">
    <property type="entry name" value="ANTAR"/>
    <property type="match status" value="1"/>
</dbReference>
<keyword evidence="3" id="KW-0805">Transcription regulation</keyword>
<organism evidence="6 7">
    <name type="scientific">Actinomadura nitritigenes</name>
    <dbReference type="NCBI Taxonomy" id="134602"/>
    <lineage>
        <taxon>Bacteria</taxon>
        <taxon>Bacillati</taxon>
        <taxon>Actinomycetota</taxon>
        <taxon>Actinomycetes</taxon>
        <taxon>Streptosporangiales</taxon>
        <taxon>Thermomonosporaceae</taxon>
        <taxon>Actinomadura</taxon>
    </lineage>
</organism>
<dbReference type="EMBL" id="JAGEOK010000063">
    <property type="protein sequence ID" value="MBO2445167.1"/>
    <property type="molecule type" value="Genomic_DNA"/>
</dbReference>
<comment type="caution">
    <text evidence="6">The sequence shown here is derived from an EMBL/GenBank/DDBJ whole genome shotgun (WGS) entry which is preliminary data.</text>
</comment>
<evidence type="ECO:0000256" key="4">
    <source>
        <dbReference type="ARBA" id="ARBA00023163"/>
    </source>
</evidence>
<dbReference type="Pfam" id="PF13185">
    <property type="entry name" value="GAF_2"/>
    <property type="match status" value="1"/>
</dbReference>
<reference evidence="6 7" key="1">
    <citation type="submission" date="2021-03" db="EMBL/GenBank/DDBJ databases">
        <authorList>
            <person name="Kanchanasin P."/>
            <person name="Saeng-In P."/>
            <person name="Phongsopitanun W."/>
            <person name="Yuki M."/>
            <person name="Kudo T."/>
            <person name="Ohkuma M."/>
            <person name="Tanasupawat S."/>
        </authorList>
    </citation>
    <scope>NUCLEOTIDE SEQUENCE [LARGE SCALE GENOMIC DNA]</scope>
    <source>
        <strain evidence="6 7">L46</strain>
    </source>
</reference>
<proteinExistence type="predicted"/>
<dbReference type="InterPro" id="IPR005561">
    <property type="entry name" value="ANTAR"/>
</dbReference>
<dbReference type="Proteomes" id="UP000666915">
    <property type="component" value="Unassembled WGS sequence"/>
</dbReference>
<keyword evidence="7" id="KW-1185">Reference proteome</keyword>
<dbReference type="InterPro" id="IPR003018">
    <property type="entry name" value="GAF"/>
</dbReference>
<dbReference type="Pfam" id="PF03861">
    <property type="entry name" value="ANTAR"/>
    <property type="match status" value="1"/>
</dbReference>